<proteinExistence type="predicted"/>
<protein>
    <submittedName>
        <fullName evidence="1">Uncharacterized protein</fullName>
    </submittedName>
</protein>
<name>A0AAE3TFR1_9BACT</name>
<organism evidence="1 2">
    <name type="scientific">Candidatus Thermodesulfobacterium syntrophicum</name>
    <dbReference type="NCBI Taxonomy" id="3060442"/>
    <lineage>
        <taxon>Bacteria</taxon>
        <taxon>Pseudomonadati</taxon>
        <taxon>Thermodesulfobacteriota</taxon>
        <taxon>Thermodesulfobacteria</taxon>
        <taxon>Thermodesulfobacteriales</taxon>
        <taxon>Thermodesulfobacteriaceae</taxon>
        <taxon>Thermodesulfobacterium</taxon>
    </lineage>
</organism>
<dbReference type="EMBL" id="JAPHEG010000002">
    <property type="protein sequence ID" value="MDF2953398.1"/>
    <property type="molecule type" value="Genomic_DNA"/>
</dbReference>
<gene>
    <name evidence="1" type="ORF">OD816_000643</name>
</gene>
<comment type="caution">
    <text evidence="1">The sequence shown here is derived from an EMBL/GenBank/DDBJ whole genome shotgun (WGS) entry which is preliminary data.</text>
</comment>
<evidence type="ECO:0000313" key="2">
    <source>
        <dbReference type="Proteomes" id="UP001144110"/>
    </source>
</evidence>
<sequence length="162" mass="19608">MAYKWLPPSKINTPLWEGKMVEKIDLENGLTLEIWNYSRKLAGDRWLVGFLAQISIVPTEKDFSSSEYYKMFLEKTDGKVYYRYRKERHFVPEEAVSTIYSNIKENFLKAALPYLSHPDFKERLLKHEVTQFEKKMDWEEEIKRKDEEAEKLEKIWKDKRVF</sequence>
<reference evidence="1" key="1">
    <citation type="submission" date="2022-11" db="EMBL/GenBank/DDBJ databases">
        <title>Candidatus Alkanophaga archaea from heated hydrothermal vent sediment oxidize petroleum alkanes.</title>
        <authorList>
            <person name="Zehnle H."/>
            <person name="Laso-Perez R."/>
            <person name="Lipp J."/>
            <person name="Teske A."/>
            <person name="Wegener G."/>
        </authorList>
    </citation>
    <scope>NUCLEOTIDE SEQUENCE</scope>
    <source>
        <strain evidence="1">MCA70</strain>
    </source>
</reference>
<accession>A0AAE3TFR1</accession>
<evidence type="ECO:0000313" key="1">
    <source>
        <dbReference type="EMBL" id="MDF2953398.1"/>
    </source>
</evidence>
<dbReference type="AlphaFoldDB" id="A0AAE3TFR1"/>
<dbReference type="Proteomes" id="UP001144110">
    <property type="component" value="Unassembled WGS sequence"/>
</dbReference>